<gene>
    <name evidence="2" type="ORF">IHE29_11550</name>
</gene>
<name>A0ABZ2Q1K6_9BURK</name>
<proteinExistence type="predicted"/>
<dbReference type="SUPFAM" id="SSF89069">
    <property type="entry name" value="N-terminal, cytoplasmic domain of anti-sigmaE factor RseA"/>
    <property type="match status" value="1"/>
</dbReference>
<evidence type="ECO:0000313" key="2">
    <source>
        <dbReference type="EMBL" id="WXK39861.1"/>
    </source>
</evidence>
<evidence type="ECO:0000313" key="3">
    <source>
        <dbReference type="Proteomes" id="UP001493153"/>
    </source>
</evidence>
<keyword evidence="3" id="KW-1185">Reference proteome</keyword>
<dbReference type="InterPro" id="IPR036147">
    <property type="entry name" value="Anti-sigma_E_RseA_N_sf"/>
</dbReference>
<dbReference type="Gene3D" id="1.10.10.880">
    <property type="entry name" value="Anti sigma-E protein RseA, N-terminal domain"/>
    <property type="match status" value="1"/>
</dbReference>
<sequence length="228" mass="24085">MGSIMESVPLQMNESASHISVAERISAALDGELPEGGGHAARARVSHRLAQFLSTLDADGRALWTDYHLIGDVLRSDELAKDAAMSAAFVARFSARLAEEPHVLAPSALRTSVRRTLALRRRMLPVFAVAAAAATLSWVVVPQLQGLGGADTPAQVASVSGSGVEAMQRVALASTPMNGGVPQDIQEANIVRDADLDQYLAAHQQFAQQPMIQSTTPLIRAAAVSESK</sequence>
<dbReference type="CDD" id="cd16328">
    <property type="entry name" value="RseA_N"/>
    <property type="match status" value="1"/>
</dbReference>
<reference evidence="2 3" key="1">
    <citation type="submission" date="2020-09" db="EMBL/GenBank/DDBJ databases">
        <title>Genome sequences of Mycetohabitans spp.</title>
        <authorList>
            <person name="Carter M.E."/>
            <person name="Carpenter S.C.D."/>
            <person name="Bogdanove A.J."/>
        </authorList>
    </citation>
    <scope>NUCLEOTIDE SEQUENCE [LARGE SCALE GENOMIC DNA]</scope>
    <source>
        <strain evidence="2 3">B12</strain>
    </source>
</reference>
<dbReference type="InterPro" id="IPR005572">
    <property type="entry name" value="Anti-sigma_E_RseA_N"/>
</dbReference>
<dbReference type="Proteomes" id="UP001493153">
    <property type="component" value="Chromosome"/>
</dbReference>
<dbReference type="Pfam" id="PF03872">
    <property type="entry name" value="RseA_N"/>
    <property type="match status" value="1"/>
</dbReference>
<dbReference type="EMBL" id="CP062176">
    <property type="protein sequence ID" value="WXK39861.1"/>
    <property type="molecule type" value="Genomic_DNA"/>
</dbReference>
<protein>
    <submittedName>
        <fullName evidence="2">Sigma-E factor negative regulatory protein</fullName>
    </submittedName>
</protein>
<accession>A0ABZ2Q1K6</accession>
<organism evidence="2 3">
    <name type="scientific">Mycetohabitans rhizoxinica</name>
    <dbReference type="NCBI Taxonomy" id="412963"/>
    <lineage>
        <taxon>Bacteria</taxon>
        <taxon>Pseudomonadati</taxon>
        <taxon>Pseudomonadota</taxon>
        <taxon>Betaproteobacteria</taxon>
        <taxon>Burkholderiales</taxon>
        <taxon>Burkholderiaceae</taxon>
        <taxon>Mycetohabitans</taxon>
    </lineage>
</organism>
<evidence type="ECO:0000259" key="1">
    <source>
        <dbReference type="Pfam" id="PF03872"/>
    </source>
</evidence>
<feature type="domain" description="Anti sigma-E protein RseA N-terminal" evidence="1">
    <location>
        <begin position="22"/>
        <end position="109"/>
    </location>
</feature>